<evidence type="ECO:0000313" key="1">
    <source>
        <dbReference type="EMBL" id="GBE83081.1"/>
    </source>
</evidence>
<reference evidence="1 2" key="1">
    <citation type="journal article" date="2018" name="Sci. Rep.">
        <title>Genome sequence of the cauliflower mushroom Sparassis crispa (Hanabiratake) and its association with beneficial usage.</title>
        <authorList>
            <person name="Kiyama R."/>
            <person name="Furutani Y."/>
            <person name="Kawaguchi K."/>
            <person name="Nakanishi T."/>
        </authorList>
    </citation>
    <scope>NUCLEOTIDE SEQUENCE [LARGE SCALE GENOMIC DNA]</scope>
</reference>
<name>A0A401GLK9_9APHY</name>
<dbReference type="GeneID" id="38779998"/>
<dbReference type="Proteomes" id="UP000287166">
    <property type="component" value="Unassembled WGS sequence"/>
</dbReference>
<dbReference type="EMBL" id="BFAD01000005">
    <property type="protein sequence ID" value="GBE83081.1"/>
    <property type="molecule type" value="Genomic_DNA"/>
</dbReference>
<accession>A0A401GLK9</accession>
<comment type="caution">
    <text evidence="1">The sequence shown here is derived from an EMBL/GenBank/DDBJ whole genome shotgun (WGS) entry which is preliminary data.</text>
</comment>
<organism evidence="1 2">
    <name type="scientific">Sparassis crispa</name>
    <dbReference type="NCBI Taxonomy" id="139825"/>
    <lineage>
        <taxon>Eukaryota</taxon>
        <taxon>Fungi</taxon>
        <taxon>Dikarya</taxon>
        <taxon>Basidiomycota</taxon>
        <taxon>Agaricomycotina</taxon>
        <taxon>Agaricomycetes</taxon>
        <taxon>Polyporales</taxon>
        <taxon>Sparassidaceae</taxon>
        <taxon>Sparassis</taxon>
    </lineage>
</organism>
<dbReference type="AlphaFoldDB" id="A0A401GLK9"/>
<sequence>MLLALLSTPVHHHAFSIPRQGPRWLVAQSAFLRHAEVNVEEPRVGPLTSNGHADDMIWVAVDIQGLTSELSD</sequence>
<dbReference type="InParanoid" id="A0A401GLK9"/>
<dbReference type="RefSeq" id="XP_027613994.1">
    <property type="nucleotide sequence ID" value="XM_027758193.1"/>
</dbReference>
<protein>
    <submittedName>
        <fullName evidence="1">Uncharacterized protein</fullName>
    </submittedName>
</protein>
<evidence type="ECO:0000313" key="2">
    <source>
        <dbReference type="Proteomes" id="UP000287166"/>
    </source>
</evidence>
<gene>
    <name evidence="1" type="ORF">SCP_0501270</name>
</gene>
<proteinExistence type="predicted"/>
<keyword evidence="2" id="KW-1185">Reference proteome</keyword>